<evidence type="ECO:0000256" key="2">
    <source>
        <dbReference type="ARBA" id="ARBA00023125"/>
    </source>
</evidence>
<keyword evidence="2" id="KW-0238">DNA-binding</keyword>
<dbReference type="PRINTS" id="PR00598">
    <property type="entry name" value="HTHMARR"/>
</dbReference>
<dbReference type="SUPFAM" id="SSF46785">
    <property type="entry name" value="Winged helix' DNA-binding domain"/>
    <property type="match status" value="1"/>
</dbReference>
<dbReference type="EMBL" id="LTAY01000063">
    <property type="protein sequence ID" value="OPX46900.1"/>
    <property type="molecule type" value="Genomic_DNA"/>
</dbReference>
<dbReference type="InterPro" id="IPR000835">
    <property type="entry name" value="HTH_MarR-typ"/>
</dbReference>
<dbReference type="SMART" id="SM00347">
    <property type="entry name" value="HTH_MARR"/>
    <property type="match status" value="1"/>
</dbReference>
<dbReference type="Pfam" id="PF01047">
    <property type="entry name" value="MarR"/>
    <property type="match status" value="1"/>
</dbReference>
<proteinExistence type="predicted"/>
<evidence type="ECO:0000256" key="3">
    <source>
        <dbReference type="ARBA" id="ARBA00023163"/>
    </source>
</evidence>
<keyword evidence="3" id="KW-0804">Transcription</keyword>
<evidence type="ECO:0000256" key="1">
    <source>
        <dbReference type="ARBA" id="ARBA00023015"/>
    </source>
</evidence>
<dbReference type="OrthoDB" id="9799747at2"/>
<dbReference type="InterPro" id="IPR036390">
    <property type="entry name" value="WH_DNA-bd_sf"/>
</dbReference>
<dbReference type="AlphaFoldDB" id="A0A1V4SSP3"/>
<evidence type="ECO:0000313" key="6">
    <source>
        <dbReference type="Proteomes" id="UP000191448"/>
    </source>
</evidence>
<dbReference type="RefSeq" id="WP_080023688.1">
    <property type="nucleotide sequence ID" value="NZ_LTAY01000063.1"/>
</dbReference>
<dbReference type="PROSITE" id="PS50995">
    <property type="entry name" value="HTH_MARR_2"/>
    <property type="match status" value="1"/>
</dbReference>
<name>A0A1V4SSP3_9CLOT</name>
<evidence type="ECO:0000313" key="5">
    <source>
        <dbReference type="EMBL" id="OPX46900.1"/>
    </source>
</evidence>
<dbReference type="Proteomes" id="UP000191448">
    <property type="component" value="Unassembled WGS sequence"/>
</dbReference>
<comment type="caution">
    <text evidence="5">The sequence shown here is derived from an EMBL/GenBank/DDBJ whole genome shotgun (WGS) entry which is preliminary data.</text>
</comment>
<dbReference type="InterPro" id="IPR036388">
    <property type="entry name" value="WH-like_DNA-bd_sf"/>
</dbReference>
<dbReference type="PANTHER" id="PTHR42756:SF1">
    <property type="entry name" value="TRANSCRIPTIONAL REPRESSOR OF EMRAB OPERON"/>
    <property type="match status" value="1"/>
</dbReference>
<organism evidence="5 6">
    <name type="scientific">Clostridium thermobutyricum DSM 4928</name>
    <dbReference type="NCBI Taxonomy" id="1121339"/>
    <lineage>
        <taxon>Bacteria</taxon>
        <taxon>Bacillati</taxon>
        <taxon>Bacillota</taxon>
        <taxon>Clostridia</taxon>
        <taxon>Eubacteriales</taxon>
        <taxon>Clostridiaceae</taxon>
        <taxon>Clostridium</taxon>
    </lineage>
</organism>
<gene>
    <name evidence="5" type="primary">mhqR</name>
    <name evidence="5" type="ORF">CLTHE_24270</name>
</gene>
<dbReference type="Gene3D" id="1.10.10.10">
    <property type="entry name" value="Winged helix-like DNA-binding domain superfamily/Winged helix DNA-binding domain"/>
    <property type="match status" value="1"/>
</dbReference>
<accession>A0A1V4SSP3</accession>
<reference evidence="5 6" key="1">
    <citation type="submission" date="2016-02" db="EMBL/GenBank/DDBJ databases">
        <title>Genome sequence of Clostridium thermobutyricum DSM 4928.</title>
        <authorList>
            <person name="Poehlein A."/>
            <person name="Daniel R."/>
        </authorList>
    </citation>
    <scope>NUCLEOTIDE SEQUENCE [LARGE SCALE GENOMIC DNA]</scope>
    <source>
        <strain evidence="5 6">DSM 4928</strain>
    </source>
</reference>
<dbReference type="GO" id="GO:0003700">
    <property type="term" value="F:DNA-binding transcription factor activity"/>
    <property type="evidence" value="ECO:0007669"/>
    <property type="project" value="InterPro"/>
</dbReference>
<dbReference type="GO" id="GO:0003677">
    <property type="term" value="F:DNA binding"/>
    <property type="evidence" value="ECO:0007669"/>
    <property type="project" value="UniProtKB-KW"/>
</dbReference>
<sequence>MKDFNKEKDFFSLGTLIAFRKANNILSKKEALSINKSGLTLGQFAVLEILYSKGPLTISDILNGILTTSGNITVIIKNLKRDGYIIQIPNPKDRRSSLISLTENGISKIEEILPEHFSNIKDSFSDLSHEEKKLLIRLLRKIK</sequence>
<protein>
    <submittedName>
        <fullName evidence="5">HTH-type transcriptional regulator MhqR</fullName>
    </submittedName>
</protein>
<feature type="domain" description="HTH marR-type" evidence="4">
    <location>
        <begin position="1"/>
        <end position="143"/>
    </location>
</feature>
<dbReference type="PANTHER" id="PTHR42756">
    <property type="entry name" value="TRANSCRIPTIONAL REGULATOR, MARR"/>
    <property type="match status" value="1"/>
</dbReference>
<evidence type="ECO:0000259" key="4">
    <source>
        <dbReference type="PROSITE" id="PS50995"/>
    </source>
</evidence>
<keyword evidence="1" id="KW-0805">Transcription regulation</keyword>